<dbReference type="EMBL" id="WOEY01000174">
    <property type="protein sequence ID" value="NPT47757.1"/>
    <property type="molecule type" value="Genomic_DNA"/>
</dbReference>
<gene>
    <name evidence="3" type="ORF">GNZ12_41995</name>
</gene>
<reference evidence="3 4" key="1">
    <citation type="submission" date="2019-11" db="EMBL/GenBank/DDBJ databases">
        <title>Metabolism of dissolved organic matter in forest soils.</title>
        <authorList>
            <person name="Cyle K.T."/>
            <person name="Wilhelm R.C."/>
            <person name="Martinez C.E."/>
        </authorList>
    </citation>
    <scope>NUCLEOTIDE SEQUENCE [LARGE SCALE GENOMIC DNA]</scope>
    <source>
        <strain evidence="3 4">1N</strain>
    </source>
</reference>
<evidence type="ECO:0000256" key="1">
    <source>
        <dbReference type="SAM" id="Coils"/>
    </source>
</evidence>
<dbReference type="Proteomes" id="UP000652198">
    <property type="component" value="Unassembled WGS sequence"/>
</dbReference>
<feature type="coiled-coil region" evidence="1">
    <location>
        <begin position="181"/>
        <end position="215"/>
    </location>
</feature>
<evidence type="ECO:0000313" key="3">
    <source>
        <dbReference type="EMBL" id="NPT47757.1"/>
    </source>
</evidence>
<dbReference type="InterPro" id="IPR050445">
    <property type="entry name" value="Bact_polysacc_biosynth/exp"/>
</dbReference>
<comment type="caution">
    <text evidence="3">The sequence shown here is derived from an EMBL/GenBank/DDBJ whole genome shotgun (WGS) entry which is preliminary data.</text>
</comment>
<evidence type="ECO:0008006" key="5">
    <source>
        <dbReference type="Google" id="ProtNLM"/>
    </source>
</evidence>
<sequence>MKNTEIERPVGAARWKGLLKSRFFWIVVVPTGIAAIYFTFIASDIYVSESRFVVRSPDKQTQSGLGAILQGTGFSRTQDNVYVVHDFILSRDALAQLEKKQNVSTLFGAKDVDFASRFGAFKFQRNFEGLYRYYDRRVDVDVDSTSGITTLKVNAFTADSAFALNRSLLDMAEVLVNKMSLRAQSDLVDSASKEVQEAEDRAQAAAANLSAYRTAQKIFDPERQSALQLQQVSRLQDNIVATRTQIAQLTAFAPDNPQIKSLRQQLASLEDEARLQMQGVAGGSESLTDKAAQYERLKLEQTFADKQLELSMATLESARNEALRKQLYLEVVAAPNEPDVATRPRRIKSVLIALVISLVTWGIVSLLLAGVREHHD</sequence>
<keyword evidence="4" id="KW-1185">Reference proteome</keyword>
<keyword evidence="2" id="KW-0812">Transmembrane</keyword>
<proteinExistence type="predicted"/>
<name>A0ABX2C778_9BURK</name>
<organism evidence="3 4">
    <name type="scientific">Paraburkholderia solitsugae</name>
    <dbReference type="NCBI Taxonomy" id="2675748"/>
    <lineage>
        <taxon>Bacteria</taxon>
        <taxon>Pseudomonadati</taxon>
        <taxon>Pseudomonadota</taxon>
        <taxon>Betaproteobacteria</taxon>
        <taxon>Burkholderiales</taxon>
        <taxon>Burkholderiaceae</taxon>
        <taxon>Paraburkholderia</taxon>
    </lineage>
</organism>
<feature type="transmembrane region" description="Helical" evidence="2">
    <location>
        <begin position="23"/>
        <end position="47"/>
    </location>
</feature>
<protein>
    <recommendedName>
        <fullName evidence="5">Capsular polysaccharide transport system permease protein</fullName>
    </recommendedName>
</protein>
<dbReference type="PANTHER" id="PTHR32309">
    <property type="entry name" value="TYROSINE-PROTEIN KINASE"/>
    <property type="match status" value="1"/>
</dbReference>
<dbReference type="PANTHER" id="PTHR32309:SF13">
    <property type="entry name" value="FERRIC ENTEROBACTIN TRANSPORT PROTEIN FEPE"/>
    <property type="match status" value="1"/>
</dbReference>
<keyword evidence="2" id="KW-1133">Transmembrane helix</keyword>
<accession>A0ABX2C778</accession>
<evidence type="ECO:0000313" key="4">
    <source>
        <dbReference type="Proteomes" id="UP000652198"/>
    </source>
</evidence>
<keyword evidence="2" id="KW-0472">Membrane</keyword>
<dbReference type="RefSeq" id="WP_172318633.1">
    <property type="nucleotide sequence ID" value="NZ_WOEY01000174.1"/>
</dbReference>
<feature type="transmembrane region" description="Helical" evidence="2">
    <location>
        <begin position="350"/>
        <end position="371"/>
    </location>
</feature>
<keyword evidence="1" id="KW-0175">Coiled coil</keyword>
<evidence type="ECO:0000256" key="2">
    <source>
        <dbReference type="SAM" id="Phobius"/>
    </source>
</evidence>